<evidence type="ECO:0000313" key="7">
    <source>
        <dbReference type="Proteomes" id="UP001176891"/>
    </source>
</evidence>
<feature type="region of interest" description="Disordered" evidence="2">
    <location>
        <begin position="1218"/>
        <end position="1238"/>
    </location>
</feature>
<dbReference type="RefSeq" id="WP_303280520.1">
    <property type="nucleotide sequence ID" value="NZ_BAABCZ010000016.1"/>
</dbReference>
<proteinExistence type="inferred from homology"/>
<evidence type="ECO:0000256" key="1">
    <source>
        <dbReference type="ARBA" id="ARBA00010556"/>
    </source>
</evidence>
<feature type="compositionally biased region" description="Basic and acidic residues" evidence="2">
    <location>
        <begin position="1229"/>
        <end position="1238"/>
    </location>
</feature>
<comment type="caution">
    <text evidence="6">The sequence shown here is derived from an EMBL/GenBank/DDBJ whole genome shotgun (WGS) entry which is preliminary data.</text>
</comment>
<dbReference type="InterPro" id="IPR008930">
    <property type="entry name" value="Terpenoid_cyclase/PrenylTrfase"/>
</dbReference>
<name>A0ABT8WWB1_9FLAO</name>
<dbReference type="Proteomes" id="UP001176891">
    <property type="component" value="Unassembled WGS sequence"/>
</dbReference>
<evidence type="ECO:0000256" key="2">
    <source>
        <dbReference type="SAM" id="MobiDB-lite"/>
    </source>
</evidence>
<dbReference type="SUPFAM" id="SSF48239">
    <property type="entry name" value="Terpenoid cyclases/Protein prenyltransferases"/>
    <property type="match status" value="1"/>
</dbReference>
<gene>
    <name evidence="6" type="ORF">Q4Q39_01045</name>
</gene>
<dbReference type="InterPro" id="IPR001599">
    <property type="entry name" value="Macroglobln_a2"/>
</dbReference>
<evidence type="ECO:0000256" key="3">
    <source>
        <dbReference type="SAM" id="SignalP"/>
    </source>
</evidence>
<organism evidence="6 7">
    <name type="scientific">Flavivirga amylovorans</name>
    <dbReference type="NCBI Taxonomy" id="870486"/>
    <lineage>
        <taxon>Bacteria</taxon>
        <taxon>Pseudomonadati</taxon>
        <taxon>Bacteroidota</taxon>
        <taxon>Flavobacteriia</taxon>
        <taxon>Flavobacteriales</taxon>
        <taxon>Flavobacteriaceae</taxon>
        <taxon>Flavivirga</taxon>
    </lineage>
</organism>
<dbReference type="PANTHER" id="PTHR40094">
    <property type="entry name" value="ALPHA-2-MACROGLOBULIN HOMOLOG"/>
    <property type="match status" value="1"/>
</dbReference>
<dbReference type="SMART" id="SM01359">
    <property type="entry name" value="A2M_N_2"/>
    <property type="match status" value="1"/>
</dbReference>
<dbReference type="InterPro" id="IPR002890">
    <property type="entry name" value="MG2"/>
</dbReference>
<dbReference type="Gene3D" id="1.50.10.20">
    <property type="match status" value="1"/>
</dbReference>
<sequence length="2042" mass="235453">MKNTLSLLMIILFATFSNAQNNRYEDLWTKVEQFEEDGLPKSALKIVEDIAKLAKTDNSAPQLIKSMLFKSKFVLVLEEDAQLSIIKSFKNTIEKSEFPTKNILESILANMYWQYFNQNRWRFYNRTKTSEKVDAVDFRTWDLQTIFNEIHTHYQNSLQNGLMLQLESLSNYDDILNLQEGSKIYRPTLFDFLSHNALKFYKTNETHITKPAYKFEIDNPDFLGDTKTFSKLKINSKDTTSLQLNALKIYQNLISFHLKDEKPFALADVNINRLKFVNQHATFNDKESILLNALKKEKDHFETHEISTLYDYEIANIYNQQGASYQPKTNKDNRWKIKDALAICNNAILKFPESDGAKSCTVLKQLIEQHSLQITTENFLPIQQNARLLLSYKNLNHLQFKIYKLNRNQLEKFNQIYREEEQLAFIKKLHVYKNWDNTLHNEGDYQMHTTEILVPGLNNGAYLIFASSKNNNKTIAFNTIQVTNIALIETESKKHKTFQIIDRNNGKPISNAKIEISYSKNNNKSYQTESFTTNIYGEVKIEKNKERNEYIKVKVKHDNDVAYFGDYYIYRYYDEWQENIRYNSFIFTDRSIYRPGQTVYFKAIAIKTEKGKSEILANEKVYAILYNTNGEDLKSLKFTTNEFGSVTGEFILPNNGLNGEYRIEFEAESGYEIDNSAYFSVEDYKRPKFETTFNPITETYKVNDSVTVKGHALAYAGSNITDAKVVYRVHRKVEYPRWCYFYHPWINSEPQEITHGESMTNNKGEFEITFKAIPDQSVDKTNLPTFRYEVTADVIDLNGETRSATTIVNVGYHALTANMSIANLIDKTKKNNAIDIDTRNLNGEFVPAKGTIKMYKLKAPNKILRPRPWSAPDYQEFSEDVFNKLFPYDPYNNEHEISNWEKGELVFISSFNTENTTKLNLGKIKKWKSGKYIIILESKDKFGQLVKDEIKTTLYSNSDKTIADKQLFHITTNKSAYKSGEKALITLGSAASNLNVTVQIEKNSKIVKTHIVQLNKNKKTISVPINSEDLGGFIVKYSFAAFNSFQSGNLNIFVPYPKTDLDIETTTFRDKLQPGTEETWSFKIKGPKGDKVSAELLASMYDASLDQFKPHAWSFNPINRPSYYSRMSTNAGKSFGTRYFKVYNNFARINYSSQYYDQLNWFGYHFINYNPRNYISKKALSSRVASAPVFSEEMEIAESISSLNDNLDEVVVMDDGKDKMNSGEDFESDEKSLEKKSEKPNFNNVKIRKNLQETAFFFPQLKTDSEGNISFSFTTPEALTQWNLQLLAHTKNLESATRTLTTVTQKELMVTPNAPRFLREGDQITISSKIANLTEKQLSGQAVLLLTDAISGKDISQKLITSSNNSLPQGEMAKPERGFTVDAKGNTQVSWNVSIPDDIQAVQYKVIAKSETFSDGEQNALPVLSNRMLVTETLPMWIRSNQTKTFTLDKLKNNTSTTLKNHKLTLEMTSNPAWYAVQALPYLMEYPYECNEQTFSRYYANALASHIANSNPRIQEVFNQWKSQDVLISNLEKNEELKSILIQETPWLRDAQSETEQKKRIALLFDLNKMNNELQSAIRKLENNQMDSGAWAWFNGGRANRYITQHIITGFGHLNKLGVTLSAVEESNHQIISKAIRYLDAQFIKEYKDIRKYNVKVDLNKDHLSYTQLHYLYMRSFFPNIKKSKEVDKIIQYYQTQIQKYWLSRPLYAKGLMALVSHRINDSKTTNKILKSLKETSITSEELGIYWKANTNSWFWYQAPIETQALLIETFSEAGHSIQSNTKNLETIDNLKIWLLKNKQTNRWKTTKATTDAVYALLLQGSDWLSVTDMVDVVLGGQKIAPSKLENVKVEAGTGYYKTSWNTSEIKPEMAEVKLTKKGNGIAWGSLYWQYFEDLDKITSAETPLKLKKKLFLKQNTDTGETISKITNDTNLKVGDLVRVRIELRSDRNMEFVHMKDMRASGLEPLNVLSQYKWQDGLGYYQSTKDASTNFFFDYLPKGVYVFEYDLRVNNAGDMSNGITTIQSMYAPEFSSHSEGTRLLVK</sequence>
<dbReference type="EMBL" id="JAUOEM010000001">
    <property type="protein sequence ID" value="MDO5985976.1"/>
    <property type="molecule type" value="Genomic_DNA"/>
</dbReference>
<dbReference type="Pfam" id="PF17973">
    <property type="entry name" value="bMG10"/>
    <property type="match status" value="1"/>
</dbReference>
<dbReference type="InterPro" id="IPR036415">
    <property type="entry name" value="Lamin_tail_dom_sf"/>
</dbReference>
<dbReference type="SMART" id="SM01419">
    <property type="entry name" value="Thiol-ester_cl"/>
    <property type="match status" value="1"/>
</dbReference>
<protein>
    <submittedName>
        <fullName evidence="6">MG2 domain-containing protein</fullName>
    </submittedName>
</protein>
<feature type="domain" description="Alpha-2-macroglobulin bait region" evidence="4">
    <location>
        <begin position="968"/>
        <end position="1108"/>
    </location>
</feature>
<dbReference type="InterPro" id="IPR011625">
    <property type="entry name" value="A2M_N_BRD"/>
</dbReference>
<feature type="domain" description="Alpha-2-macroglobulin" evidence="5">
    <location>
        <begin position="1254"/>
        <end position="1344"/>
    </location>
</feature>
<reference evidence="6" key="1">
    <citation type="submission" date="2023-07" db="EMBL/GenBank/DDBJ databases">
        <title>Two novel species in the genus Flavivirga.</title>
        <authorList>
            <person name="Kwon K."/>
        </authorList>
    </citation>
    <scope>NUCLEOTIDE SEQUENCE</scope>
    <source>
        <strain evidence="6">KACC 14157</strain>
    </source>
</reference>
<accession>A0ABT8WWB1</accession>
<dbReference type="InterPro" id="IPR051802">
    <property type="entry name" value="YfhM-like"/>
</dbReference>
<comment type="similarity">
    <text evidence="1">Belongs to the protease inhibitor I39 (alpha-2-macroglobulin) family. Bacterial alpha-2-macroglobulin subfamily.</text>
</comment>
<keyword evidence="7" id="KW-1185">Reference proteome</keyword>
<dbReference type="InterPro" id="IPR047565">
    <property type="entry name" value="Alpha-macroglob_thiol-ester_cl"/>
</dbReference>
<keyword evidence="3" id="KW-0732">Signal</keyword>
<feature type="chain" id="PRO_5045723509" evidence="3">
    <location>
        <begin position="20"/>
        <end position="2042"/>
    </location>
</feature>
<dbReference type="SMART" id="SM01360">
    <property type="entry name" value="A2M"/>
    <property type="match status" value="1"/>
</dbReference>
<dbReference type="Gene3D" id="2.60.40.1930">
    <property type="match status" value="1"/>
</dbReference>
<dbReference type="SUPFAM" id="SSF74853">
    <property type="entry name" value="Lamin A/C globular tail domain"/>
    <property type="match status" value="1"/>
</dbReference>
<evidence type="ECO:0000259" key="4">
    <source>
        <dbReference type="SMART" id="SM01359"/>
    </source>
</evidence>
<dbReference type="Pfam" id="PF00207">
    <property type="entry name" value="A2M"/>
    <property type="match status" value="1"/>
</dbReference>
<evidence type="ECO:0000259" key="5">
    <source>
        <dbReference type="SMART" id="SM01360"/>
    </source>
</evidence>
<evidence type="ECO:0000313" key="6">
    <source>
        <dbReference type="EMBL" id="MDO5985976.1"/>
    </source>
</evidence>
<feature type="signal peptide" evidence="3">
    <location>
        <begin position="1"/>
        <end position="19"/>
    </location>
</feature>
<dbReference type="Pfam" id="PF01835">
    <property type="entry name" value="MG2"/>
    <property type="match status" value="1"/>
</dbReference>
<dbReference type="InterPro" id="IPR041246">
    <property type="entry name" value="Bact_MG10"/>
</dbReference>
<dbReference type="PANTHER" id="PTHR40094:SF1">
    <property type="entry name" value="UBIQUITIN DOMAIN-CONTAINING PROTEIN"/>
    <property type="match status" value="1"/>
</dbReference>